<dbReference type="PANTHER" id="PTHR30337">
    <property type="entry name" value="COMPONENT OF ATP-DEPENDENT DSDNA EXONUCLEASE"/>
    <property type="match status" value="1"/>
</dbReference>
<dbReference type="eggNOG" id="COG0420">
    <property type="taxonomic scope" value="Bacteria"/>
</dbReference>
<dbReference type="InterPro" id="IPR029052">
    <property type="entry name" value="Metallo-depent_PP-like"/>
</dbReference>
<sequence length="327" mass="37060">MRFLFLTDTHIRGTAPRGRLDDVYDTLKNKLNEVSDIVHEQRVDVVLHGGDFFDRPDISPSIVREFAAIFQKFDKPIYGVAGNHDIYGHNPATIGRTMVGLLDGVNIIRLIEPSNPVIFEDASMRIQLTGQPYTYDIDYKDRRKQYYTVSKPANVDFAVHMVHGMLLEKKIFEGAAYTLIDDIADTEADITLSGHFHTGFGIKRINDKYFINPGSLIRMTSSMAEMERWPAVLILDIDKAEGISVKIECLKSAKPAMEVLDRTYIEQEQMKKQKLATFFQEIGAAGEFKRLDLSAIVQQVANNEHIGDEVKEEALRRIAAAEQYAEM</sequence>
<evidence type="ECO:0000259" key="1">
    <source>
        <dbReference type="Pfam" id="PF00149"/>
    </source>
</evidence>
<dbReference type="RefSeq" id="WP_013780441.1">
    <property type="nucleotide sequence ID" value="NC_015520.1"/>
</dbReference>
<accession>F4A1H7</accession>
<dbReference type="STRING" id="697281.Mahau_0813"/>
<dbReference type="KEGG" id="mas:Mahau_0813"/>
<dbReference type="Gene3D" id="3.60.21.10">
    <property type="match status" value="1"/>
</dbReference>
<reference evidence="3" key="1">
    <citation type="submission" date="2010-11" db="EMBL/GenBank/DDBJ databases">
        <title>The complete genome of Mahella australiensis DSM 15567.</title>
        <authorList>
            <consortium name="US DOE Joint Genome Institute (JGI-PGF)"/>
            <person name="Lucas S."/>
            <person name="Copeland A."/>
            <person name="Lapidus A."/>
            <person name="Bruce D."/>
            <person name="Goodwin L."/>
            <person name="Pitluck S."/>
            <person name="Kyrpides N."/>
            <person name="Mavromatis K."/>
            <person name="Pagani I."/>
            <person name="Ivanova N."/>
            <person name="Teshima H."/>
            <person name="Brettin T."/>
            <person name="Detter J.C."/>
            <person name="Han C."/>
            <person name="Tapia R."/>
            <person name="Land M."/>
            <person name="Hauser L."/>
            <person name="Markowitz V."/>
            <person name="Cheng J.-F."/>
            <person name="Hugenholtz P."/>
            <person name="Woyke T."/>
            <person name="Wu D."/>
            <person name="Spring S."/>
            <person name="Pukall R."/>
            <person name="Steenblock K."/>
            <person name="Schneider S."/>
            <person name="Klenk H.-P."/>
            <person name="Eisen J.A."/>
        </authorList>
    </citation>
    <scope>NUCLEOTIDE SEQUENCE [LARGE SCALE GENOMIC DNA]</scope>
    <source>
        <strain evidence="3">DSM 15567 / CIP 107919 / 50-1 BON</strain>
    </source>
</reference>
<dbReference type="GO" id="GO:0016787">
    <property type="term" value="F:hydrolase activity"/>
    <property type="evidence" value="ECO:0007669"/>
    <property type="project" value="InterPro"/>
</dbReference>
<evidence type="ECO:0000313" key="2">
    <source>
        <dbReference type="EMBL" id="AEE96011.1"/>
    </source>
</evidence>
<dbReference type="OrthoDB" id="9773856at2"/>
<proteinExistence type="predicted"/>
<dbReference type="InterPro" id="IPR050535">
    <property type="entry name" value="DNA_Repair-Maintenance_Comp"/>
</dbReference>
<dbReference type="EMBL" id="CP002360">
    <property type="protein sequence ID" value="AEE96011.1"/>
    <property type="molecule type" value="Genomic_DNA"/>
</dbReference>
<organism evidence="2 3">
    <name type="scientific">Mahella australiensis (strain DSM 15567 / CIP 107919 / 50-1 BON)</name>
    <dbReference type="NCBI Taxonomy" id="697281"/>
    <lineage>
        <taxon>Bacteria</taxon>
        <taxon>Bacillati</taxon>
        <taxon>Bacillota</taxon>
        <taxon>Clostridia</taxon>
        <taxon>Thermoanaerobacterales</taxon>
        <taxon>Thermoanaerobacterales Family IV. Incertae Sedis</taxon>
        <taxon>Mahella</taxon>
    </lineage>
</organism>
<feature type="domain" description="Calcineurin-like phosphoesterase" evidence="1">
    <location>
        <begin position="1"/>
        <end position="198"/>
    </location>
</feature>
<evidence type="ECO:0000313" key="3">
    <source>
        <dbReference type="Proteomes" id="UP000008457"/>
    </source>
</evidence>
<gene>
    <name evidence="2" type="ordered locus">Mahau_0813</name>
</gene>
<dbReference type="PANTHER" id="PTHR30337:SF0">
    <property type="entry name" value="NUCLEASE SBCCD SUBUNIT D"/>
    <property type="match status" value="1"/>
</dbReference>
<dbReference type="HOGENOM" id="CLU_071838_0_0_9"/>
<dbReference type="Proteomes" id="UP000008457">
    <property type="component" value="Chromosome"/>
</dbReference>
<dbReference type="Pfam" id="PF00149">
    <property type="entry name" value="Metallophos"/>
    <property type="match status" value="1"/>
</dbReference>
<reference evidence="2 3" key="2">
    <citation type="journal article" date="2011" name="Stand. Genomic Sci.">
        <title>Complete genome sequence of Mahella australiensis type strain (50-1 BON).</title>
        <authorList>
            <person name="Sikorski J."/>
            <person name="Teshima H."/>
            <person name="Nolan M."/>
            <person name="Lucas S."/>
            <person name="Hammon N."/>
            <person name="Deshpande S."/>
            <person name="Cheng J.F."/>
            <person name="Pitluck S."/>
            <person name="Liolios K."/>
            <person name="Pagani I."/>
            <person name="Ivanova N."/>
            <person name="Huntemann M."/>
            <person name="Mavromatis K."/>
            <person name="Ovchinikova G."/>
            <person name="Pati A."/>
            <person name="Tapia R."/>
            <person name="Han C."/>
            <person name="Goodwin L."/>
            <person name="Chen A."/>
            <person name="Palaniappan K."/>
            <person name="Land M."/>
            <person name="Hauser L."/>
            <person name="Ngatchou-Djao O.D."/>
            <person name="Rohde M."/>
            <person name="Pukall R."/>
            <person name="Spring S."/>
            <person name="Abt B."/>
            <person name="Goker M."/>
            <person name="Detter J.C."/>
            <person name="Woyke T."/>
            <person name="Bristow J."/>
            <person name="Markowitz V."/>
            <person name="Hugenholtz P."/>
            <person name="Eisen J.A."/>
            <person name="Kyrpides N.C."/>
            <person name="Klenk H.P."/>
            <person name="Lapidus A."/>
        </authorList>
    </citation>
    <scope>NUCLEOTIDE SEQUENCE [LARGE SCALE GENOMIC DNA]</scope>
    <source>
        <strain evidence="3">DSM 15567 / CIP 107919 / 50-1 BON</strain>
    </source>
</reference>
<name>F4A1H7_MAHA5</name>
<dbReference type="AlphaFoldDB" id="F4A1H7"/>
<keyword evidence="3" id="KW-1185">Reference proteome</keyword>
<protein>
    <submittedName>
        <fullName evidence="2">Metallophosphoesterase</fullName>
    </submittedName>
</protein>
<dbReference type="InterPro" id="IPR004843">
    <property type="entry name" value="Calcineurin-like_PHP"/>
</dbReference>
<dbReference type="SUPFAM" id="SSF56300">
    <property type="entry name" value="Metallo-dependent phosphatases"/>
    <property type="match status" value="1"/>
</dbReference>